<accession>A0A4Y7T7Y3</accession>
<keyword evidence="2" id="KW-1185">Reference proteome</keyword>
<evidence type="ECO:0000313" key="2">
    <source>
        <dbReference type="Proteomes" id="UP000298030"/>
    </source>
</evidence>
<dbReference type="EMBL" id="QPFP01000026">
    <property type="protein sequence ID" value="TEB29669.1"/>
    <property type="molecule type" value="Genomic_DNA"/>
</dbReference>
<evidence type="ECO:0000313" key="1">
    <source>
        <dbReference type="EMBL" id="TEB29669.1"/>
    </source>
</evidence>
<gene>
    <name evidence="1" type="ORF">FA13DRAFT_621421</name>
</gene>
<protein>
    <submittedName>
        <fullName evidence="1">Uncharacterized protein</fullName>
    </submittedName>
</protein>
<organism evidence="1 2">
    <name type="scientific">Coprinellus micaceus</name>
    <name type="common">Glistening ink-cap mushroom</name>
    <name type="synonym">Coprinus micaceus</name>
    <dbReference type="NCBI Taxonomy" id="71717"/>
    <lineage>
        <taxon>Eukaryota</taxon>
        <taxon>Fungi</taxon>
        <taxon>Dikarya</taxon>
        <taxon>Basidiomycota</taxon>
        <taxon>Agaricomycotina</taxon>
        <taxon>Agaricomycetes</taxon>
        <taxon>Agaricomycetidae</taxon>
        <taxon>Agaricales</taxon>
        <taxon>Agaricineae</taxon>
        <taxon>Psathyrellaceae</taxon>
        <taxon>Coprinellus</taxon>
    </lineage>
</organism>
<comment type="caution">
    <text evidence="1">The sequence shown here is derived from an EMBL/GenBank/DDBJ whole genome shotgun (WGS) entry which is preliminary data.</text>
</comment>
<reference evidence="1 2" key="1">
    <citation type="journal article" date="2019" name="Nat. Ecol. Evol.">
        <title>Megaphylogeny resolves global patterns of mushroom evolution.</title>
        <authorList>
            <person name="Varga T."/>
            <person name="Krizsan K."/>
            <person name="Foldi C."/>
            <person name="Dima B."/>
            <person name="Sanchez-Garcia M."/>
            <person name="Sanchez-Ramirez S."/>
            <person name="Szollosi G.J."/>
            <person name="Szarkandi J.G."/>
            <person name="Papp V."/>
            <person name="Albert L."/>
            <person name="Andreopoulos W."/>
            <person name="Angelini C."/>
            <person name="Antonin V."/>
            <person name="Barry K.W."/>
            <person name="Bougher N.L."/>
            <person name="Buchanan P."/>
            <person name="Buyck B."/>
            <person name="Bense V."/>
            <person name="Catcheside P."/>
            <person name="Chovatia M."/>
            <person name="Cooper J."/>
            <person name="Damon W."/>
            <person name="Desjardin D."/>
            <person name="Finy P."/>
            <person name="Geml J."/>
            <person name="Haridas S."/>
            <person name="Hughes K."/>
            <person name="Justo A."/>
            <person name="Karasinski D."/>
            <person name="Kautmanova I."/>
            <person name="Kiss B."/>
            <person name="Kocsube S."/>
            <person name="Kotiranta H."/>
            <person name="LaButti K.M."/>
            <person name="Lechner B.E."/>
            <person name="Liimatainen K."/>
            <person name="Lipzen A."/>
            <person name="Lukacs Z."/>
            <person name="Mihaltcheva S."/>
            <person name="Morgado L.N."/>
            <person name="Niskanen T."/>
            <person name="Noordeloos M.E."/>
            <person name="Ohm R.A."/>
            <person name="Ortiz-Santana B."/>
            <person name="Ovrebo C."/>
            <person name="Racz N."/>
            <person name="Riley R."/>
            <person name="Savchenko A."/>
            <person name="Shiryaev A."/>
            <person name="Soop K."/>
            <person name="Spirin V."/>
            <person name="Szebenyi C."/>
            <person name="Tomsovsky M."/>
            <person name="Tulloss R.E."/>
            <person name="Uehling J."/>
            <person name="Grigoriev I.V."/>
            <person name="Vagvolgyi C."/>
            <person name="Papp T."/>
            <person name="Martin F.M."/>
            <person name="Miettinen O."/>
            <person name="Hibbett D.S."/>
            <person name="Nagy L.G."/>
        </authorList>
    </citation>
    <scope>NUCLEOTIDE SEQUENCE [LARGE SCALE GENOMIC DNA]</scope>
    <source>
        <strain evidence="1 2">FP101781</strain>
    </source>
</reference>
<name>A0A4Y7T7Y3_COPMI</name>
<proteinExistence type="predicted"/>
<dbReference type="AlphaFoldDB" id="A0A4Y7T7Y3"/>
<sequence length="227" mass="25491">MRDLKGVWRCQLVATGGGEVEEVEVEGTPHGQRTARCSNGISSILITVISILKRWNLLLTTFYFFSRSCHQRELRLVKLEMKTIVRATYNAKRPLLDLDVINAECGWCASGHLERICQPLAVPHRVPCSAWASPMTTRLEVSAKVKSFSHLERYLHGLPPDPAMLTPSNGNQPPGERCRRLHRKVDARPKPSFPNRSSSLIVWASFPWVRVSFVPDLARALRSVVAG</sequence>
<dbReference type="Proteomes" id="UP000298030">
    <property type="component" value="Unassembled WGS sequence"/>
</dbReference>